<dbReference type="Pfam" id="PF00201">
    <property type="entry name" value="UDPGT"/>
    <property type="match status" value="1"/>
</dbReference>
<comment type="catalytic activity">
    <reaction evidence="10">
        <text>glucuronate acceptor + UDP-alpha-D-glucuronate = acceptor beta-D-glucuronoside + UDP + H(+)</text>
        <dbReference type="Rhea" id="RHEA:21032"/>
        <dbReference type="ChEBI" id="CHEBI:15378"/>
        <dbReference type="ChEBI" id="CHEBI:58052"/>
        <dbReference type="ChEBI" id="CHEBI:58223"/>
        <dbReference type="ChEBI" id="CHEBI:132367"/>
        <dbReference type="ChEBI" id="CHEBI:132368"/>
        <dbReference type="EC" id="2.4.1.17"/>
    </reaction>
</comment>
<evidence type="ECO:0000256" key="8">
    <source>
        <dbReference type="ARBA" id="ARBA00022989"/>
    </source>
</evidence>
<evidence type="ECO:0000256" key="2">
    <source>
        <dbReference type="ARBA" id="ARBA00009995"/>
    </source>
</evidence>
<dbReference type="InterPro" id="IPR002213">
    <property type="entry name" value="UDP_glucos_trans"/>
</dbReference>
<comment type="subcellular location">
    <subcellularLocation>
        <location evidence="1">Membrane</location>
        <topology evidence="1">Single-pass membrane protein</topology>
    </subcellularLocation>
</comment>
<keyword evidence="7" id="KW-0732">Signal</keyword>
<keyword evidence="6" id="KW-0812">Transmembrane</keyword>
<keyword evidence="5" id="KW-0808">Transferase</keyword>
<evidence type="ECO:0000256" key="1">
    <source>
        <dbReference type="ARBA" id="ARBA00004167"/>
    </source>
</evidence>
<name>A0A2G5T7S4_9PELO</name>
<dbReference type="Proteomes" id="UP000230233">
    <property type="component" value="Chromosome V"/>
</dbReference>
<dbReference type="InterPro" id="IPR050271">
    <property type="entry name" value="UDP-glycosyltransferase"/>
</dbReference>
<evidence type="ECO:0000256" key="4">
    <source>
        <dbReference type="ARBA" id="ARBA00022676"/>
    </source>
</evidence>
<proteinExistence type="inferred from homology"/>
<evidence type="ECO:0000313" key="12">
    <source>
        <dbReference type="Proteomes" id="UP000230233"/>
    </source>
</evidence>
<evidence type="ECO:0000256" key="10">
    <source>
        <dbReference type="ARBA" id="ARBA00047475"/>
    </source>
</evidence>
<dbReference type="AlphaFoldDB" id="A0A2G5T7S4"/>
<dbReference type="OrthoDB" id="5835829at2759"/>
<comment type="caution">
    <text evidence="11">The sequence shown here is derived from an EMBL/GenBank/DDBJ whole genome shotgun (WGS) entry which is preliminary data.</text>
</comment>
<keyword evidence="9" id="KW-0472">Membrane</keyword>
<gene>
    <name evidence="11" type="primary">Cnig_chr_V.g16995</name>
    <name evidence="11" type="ORF">B9Z55_016995</name>
</gene>
<keyword evidence="12" id="KW-1185">Reference proteome</keyword>
<dbReference type="EC" id="2.4.1.17" evidence="3"/>
<evidence type="ECO:0000256" key="3">
    <source>
        <dbReference type="ARBA" id="ARBA00012544"/>
    </source>
</evidence>
<reference evidence="12" key="1">
    <citation type="submission" date="2017-10" db="EMBL/GenBank/DDBJ databases">
        <title>Rapid genome shrinkage in a self-fertile nematode reveals novel sperm competition proteins.</title>
        <authorList>
            <person name="Yin D."/>
            <person name="Schwarz E.M."/>
            <person name="Thomas C.G."/>
            <person name="Felde R.L."/>
            <person name="Korf I.F."/>
            <person name="Cutter A.D."/>
            <person name="Schartner C.M."/>
            <person name="Ralston E.J."/>
            <person name="Meyer B.J."/>
            <person name="Haag E.S."/>
        </authorList>
    </citation>
    <scope>NUCLEOTIDE SEQUENCE [LARGE SCALE GENOMIC DNA]</scope>
    <source>
        <strain evidence="12">JU1422</strain>
    </source>
</reference>
<evidence type="ECO:0000256" key="7">
    <source>
        <dbReference type="ARBA" id="ARBA00022729"/>
    </source>
</evidence>
<evidence type="ECO:0000256" key="6">
    <source>
        <dbReference type="ARBA" id="ARBA00022692"/>
    </source>
</evidence>
<keyword evidence="4" id="KW-0328">Glycosyltransferase</keyword>
<accession>A0A2G5T7S4</accession>
<sequence>MIKMFEFLPDVTFIWKYEKDDPEFQKRLPNNVHLKKWVPQPALLADKRLKVFVTHGGLGSTMEVAYSGKPALMIPIFAEQPQNAMMLARHGGAISYDKFDLEDGDRLTGTMRDMVENPKYQEKAQELLEILSNHPIDPKLNLMKHLEFAMRFPNLRSQVPETNQVGLIAHYYLDAIPFIAIFAVLDHL</sequence>
<dbReference type="STRING" id="1611254.A0A2G5T7S4"/>
<organism evidence="11 12">
    <name type="scientific">Caenorhabditis nigoni</name>
    <dbReference type="NCBI Taxonomy" id="1611254"/>
    <lineage>
        <taxon>Eukaryota</taxon>
        <taxon>Metazoa</taxon>
        <taxon>Ecdysozoa</taxon>
        <taxon>Nematoda</taxon>
        <taxon>Chromadorea</taxon>
        <taxon>Rhabditida</taxon>
        <taxon>Rhabditina</taxon>
        <taxon>Rhabditomorpha</taxon>
        <taxon>Rhabditoidea</taxon>
        <taxon>Rhabditidae</taxon>
        <taxon>Peloderinae</taxon>
        <taxon>Caenorhabditis</taxon>
    </lineage>
</organism>
<evidence type="ECO:0000256" key="9">
    <source>
        <dbReference type="ARBA" id="ARBA00023136"/>
    </source>
</evidence>
<dbReference type="EMBL" id="PDUG01000005">
    <property type="protein sequence ID" value="PIC23223.1"/>
    <property type="molecule type" value="Genomic_DNA"/>
</dbReference>
<dbReference type="PANTHER" id="PTHR48043">
    <property type="entry name" value="EG:EG0003.4 PROTEIN-RELATED"/>
    <property type="match status" value="1"/>
</dbReference>
<dbReference type="PANTHER" id="PTHR48043:SF95">
    <property type="entry name" value="GLUCURONOSYLTRANSFERASE"/>
    <property type="match status" value="1"/>
</dbReference>
<evidence type="ECO:0000256" key="5">
    <source>
        <dbReference type="ARBA" id="ARBA00022679"/>
    </source>
</evidence>
<dbReference type="GO" id="GO:0016020">
    <property type="term" value="C:membrane"/>
    <property type="evidence" value="ECO:0007669"/>
    <property type="project" value="UniProtKB-SubCell"/>
</dbReference>
<keyword evidence="8" id="KW-1133">Transmembrane helix</keyword>
<comment type="similarity">
    <text evidence="2">Belongs to the UDP-glycosyltransferase family.</text>
</comment>
<protein>
    <recommendedName>
        <fullName evidence="3">glucuronosyltransferase</fullName>
        <ecNumber evidence="3">2.4.1.17</ecNumber>
    </recommendedName>
</protein>
<dbReference type="GO" id="GO:0015020">
    <property type="term" value="F:glucuronosyltransferase activity"/>
    <property type="evidence" value="ECO:0007669"/>
    <property type="project" value="UniProtKB-EC"/>
</dbReference>
<evidence type="ECO:0000313" key="11">
    <source>
        <dbReference type="EMBL" id="PIC23223.1"/>
    </source>
</evidence>
<dbReference type="Gene3D" id="3.40.50.2000">
    <property type="entry name" value="Glycogen Phosphorylase B"/>
    <property type="match status" value="1"/>
</dbReference>
<dbReference type="FunFam" id="3.40.50.2000:FF:000038">
    <property type="entry name" value="UDP-GlucuronosylTransferase"/>
    <property type="match status" value="1"/>
</dbReference>
<dbReference type="SUPFAM" id="SSF53756">
    <property type="entry name" value="UDP-Glycosyltransferase/glycogen phosphorylase"/>
    <property type="match status" value="1"/>
</dbReference>
<dbReference type="CDD" id="cd03784">
    <property type="entry name" value="GT1_Gtf-like"/>
    <property type="match status" value="1"/>
</dbReference>